<evidence type="ECO:0000256" key="1">
    <source>
        <dbReference type="SAM" id="Phobius"/>
    </source>
</evidence>
<feature type="transmembrane region" description="Helical" evidence="1">
    <location>
        <begin position="49"/>
        <end position="72"/>
    </location>
</feature>
<comment type="caution">
    <text evidence="2">The sequence shown here is derived from an EMBL/GenBank/DDBJ whole genome shotgun (WGS) entry which is preliminary data.</text>
</comment>
<evidence type="ECO:0000313" key="2">
    <source>
        <dbReference type="EMBL" id="KRZ71297.1"/>
    </source>
</evidence>
<dbReference type="Proteomes" id="UP000054843">
    <property type="component" value="Unassembled WGS sequence"/>
</dbReference>
<sequence length="156" mass="18003">MKKRWSSIRAVVCQASTDDCRQQAWMDGHACVHQQQQQACRQKKKLGRIFFWQAWIFFCSSPSTTPVVLSVIGSKKFICNQMPQDPFDYARCTHTHTHTHGSFGYPAVEQLCHASLSSALAILFYWMFNFLGSPLSFFLSFFRRWFPSTTDAVCLD</sequence>
<accession>A0A0V1MHD8</accession>
<keyword evidence="1" id="KW-0812">Transmembrane</keyword>
<keyword evidence="3" id="KW-1185">Reference proteome</keyword>
<keyword evidence="1" id="KW-0472">Membrane</keyword>
<name>A0A0V1MHD8_9BILA</name>
<gene>
    <name evidence="2" type="ORF">T10_5948</name>
</gene>
<dbReference type="AlphaFoldDB" id="A0A0V1MHD8"/>
<evidence type="ECO:0000313" key="3">
    <source>
        <dbReference type="Proteomes" id="UP000054843"/>
    </source>
</evidence>
<organism evidence="2 3">
    <name type="scientific">Trichinella papuae</name>
    <dbReference type="NCBI Taxonomy" id="268474"/>
    <lineage>
        <taxon>Eukaryota</taxon>
        <taxon>Metazoa</taxon>
        <taxon>Ecdysozoa</taxon>
        <taxon>Nematoda</taxon>
        <taxon>Enoplea</taxon>
        <taxon>Dorylaimia</taxon>
        <taxon>Trichinellida</taxon>
        <taxon>Trichinellidae</taxon>
        <taxon>Trichinella</taxon>
    </lineage>
</organism>
<protein>
    <submittedName>
        <fullName evidence="2">Uncharacterized protein</fullName>
    </submittedName>
</protein>
<keyword evidence="1" id="KW-1133">Transmembrane helix</keyword>
<dbReference type="EMBL" id="JYDO01000099">
    <property type="protein sequence ID" value="KRZ71297.1"/>
    <property type="molecule type" value="Genomic_DNA"/>
</dbReference>
<reference evidence="2 3" key="1">
    <citation type="submission" date="2015-01" db="EMBL/GenBank/DDBJ databases">
        <title>Evolution of Trichinella species and genotypes.</title>
        <authorList>
            <person name="Korhonen P.K."/>
            <person name="Edoardo P."/>
            <person name="Giuseppe L.R."/>
            <person name="Gasser R.B."/>
        </authorList>
    </citation>
    <scope>NUCLEOTIDE SEQUENCE [LARGE SCALE GENOMIC DNA]</scope>
    <source>
        <strain evidence="2">ISS1980</strain>
    </source>
</reference>
<feature type="transmembrane region" description="Helical" evidence="1">
    <location>
        <begin position="123"/>
        <end position="142"/>
    </location>
</feature>
<proteinExistence type="predicted"/>